<sequence>MKRTVKLTDLRSAIGTLRDGERIAAGGFAIYQRPMALITEMVRQQRRDMTLVGIVNAIEADLLIGAGVVTRIETSYVGLERFGLARNFRRAVEAGSVKAIDYPELIAWDRFRASQEGLPFWPCSFLGGSGVVKYNPDIVSFTCPLSGCVMWAVPPASPDVVLVHAPLGDEFGNVAFHHRKMLPQSADITLTRSCDRVIVSVEKIVTTRELSQHPHLVEIPAFRTTHIVEAPFGAHPTSVPGMYECDDDAFNRYVAASASRDDFAHWLQTHIHQLPDHAAYLQQLGTGRLLTLRNVEVPQ</sequence>
<dbReference type="PANTHER" id="PTHR43293:SF3">
    <property type="entry name" value="CHOLESTEROL RING-CLEAVING HYDROLASE IPDB SUBUNIT"/>
    <property type="match status" value="1"/>
</dbReference>
<name>A0A0B1R1P0_9GAMM</name>
<organism evidence="1 2">
    <name type="scientific">Pantoea rodasii</name>
    <dbReference type="NCBI Taxonomy" id="1076549"/>
    <lineage>
        <taxon>Bacteria</taxon>
        <taxon>Pseudomonadati</taxon>
        <taxon>Pseudomonadota</taxon>
        <taxon>Gammaproteobacteria</taxon>
        <taxon>Enterobacterales</taxon>
        <taxon>Erwiniaceae</taxon>
        <taxon>Pantoea</taxon>
    </lineage>
</organism>
<dbReference type="RefSeq" id="WP_039336203.1">
    <property type="nucleotide sequence ID" value="NZ_JTJJ01000119.1"/>
</dbReference>
<protein>
    <recommendedName>
        <fullName evidence="3">CoA transferase subunit A</fullName>
    </recommendedName>
</protein>
<dbReference type="Pfam" id="PF01144">
    <property type="entry name" value="CoA_trans"/>
    <property type="match status" value="1"/>
</dbReference>
<dbReference type="EMBL" id="JTJJ01000119">
    <property type="protein sequence ID" value="KHJ65576.1"/>
    <property type="molecule type" value="Genomic_DNA"/>
</dbReference>
<dbReference type="Gene3D" id="3.40.1080.10">
    <property type="entry name" value="Glutaconate Coenzyme A-transferase"/>
    <property type="match status" value="1"/>
</dbReference>
<reference evidence="1 2" key="1">
    <citation type="submission" date="2014-11" db="EMBL/GenBank/DDBJ databases">
        <title>Genome sequencing of Pantoea rodasii ND03.</title>
        <authorList>
            <person name="Muhamad Yunos N.Y."/>
            <person name="Chan K.-G."/>
        </authorList>
    </citation>
    <scope>NUCLEOTIDE SEQUENCE [LARGE SCALE GENOMIC DNA]</scope>
    <source>
        <strain evidence="1 2">ND03</strain>
    </source>
</reference>
<proteinExistence type="predicted"/>
<accession>A0A0B1R1P0</accession>
<dbReference type="PANTHER" id="PTHR43293">
    <property type="entry name" value="ACETATE COA-TRANSFERASE YDIF"/>
    <property type="match status" value="1"/>
</dbReference>
<dbReference type="Gene3D" id="3.30.30.40">
    <property type="match status" value="1"/>
</dbReference>
<evidence type="ECO:0000313" key="1">
    <source>
        <dbReference type="EMBL" id="KHJ65576.1"/>
    </source>
</evidence>
<dbReference type="InterPro" id="IPR004165">
    <property type="entry name" value="CoA_trans_fam_I"/>
</dbReference>
<comment type="caution">
    <text evidence="1">The sequence shown here is derived from an EMBL/GenBank/DDBJ whole genome shotgun (WGS) entry which is preliminary data.</text>
</comment>
<dbReference type="SUPFAM" id="SSF100950">
    <property type="entry name" value="NagB/RpiA/CoA transferase-like"/>
    <property type="match status" value="1"/>
</dbReference>
<dbReference type="AlphaFoldDB" id="A0A0B1R1P0"/>
<dbReference type="GO" id="GO:0008410">
    <property type="term" value="F:CoA-transferase activity"/>
    <property type="evidence" value="ECO:0007669"/>
    <property type="project" value="InterPro"/>
</dbReference>
<evidence type="ECO:0008006" key="3">
    <source>
        <dbReference type="Google" id="ProtNLM"/>
    </source>
</evidence>
<dbReference type="Proteomes" id="UP000030853">
    <property type="component" value="Unassembled WGS sequence"/>
</dbReference>
<evidence type="ECO:0000313" key="2">
    <source>
        <dbReference type="Proteomes" id="UP000030853"/>
    </source>
</evidence>
<gene>
    <name evidence="1" type="ORF">QU24_23535</name>
</gene>
<dbReference type="SMART" id="SM00882">
    <property type="entry name" value="CoA_trans"/>
    <property type="match status" value="1"/>
</dbReference>
<dbReference type="InterPro" id="IPR037171">
    <property type="entry name" value="NagB/RpiA_transferase-like"/>
</dbReference>